<dbReference type="Pfam" id="PF01381">
    <property type="entry name" value="HTH_3"/>
    <property type="match status" value="1"/>
</dbReference>
<dbReference type="CDD" id="cd00093">
    <property type="entry name" value="HTH_XRE"/>
    <property type="match status" value="1"/>
</dbReference>
<dbReference type="PROSITE" id="PS50943">
    <property type="entry name" value="HTH_CROC1"/>
    <property type="match status" value="1"/>
</dbReference>
<dbReference type="InterPro" id="IPR010982">
    <property type="entry name" value="Lambda_DNA-bd_dom_sf"/>
</dbReference>
<dbReference type="GO" id="GO:0003677">
    <property type="term" value="F:DNA binding"/>
    <property type="evidence" value="ECO:0007669"/>
    <property type="project" value="InterPro"/>
</dbReference>
<name>A0A8S5PF23_9CAUD</name>
<reference evidence="2" key="1">
    <citation type="journal article" date="2021" name="Proc. Natl. Acad. Sci. U.S.A.">
        <title>A Catalog of Tens of Thousands of Viruses from Human Metagenomes Reveals Hidden Associations with Chronic Diseases.</title>
        <authorList>
            <person name="Tisza M.J."/>
            <person name="Buck C.B."/>
        </authorList>
    </citation>
    <scope>NUCLEOTIDE SEQUENCE</scope>
    <source>
        <strain evidence="2">CtrEg9</strain>
    </source>
</reference>
<sequence>MKGAPLLNPLTPAGIRTRREGLGLSRRELAEILDVAEASIRSWETGKTEPFDPFGAHMILGGLEDEFMNLLDYLTDPADGEKPEIGEPLQLRSYLRQDDYETMEPYWSQLLPLSTYRVAVAQAALILQSSDIPVYIVGVED</sequence>
<evidence type="ECO:0000313" key="2">
    <source>
        <dbReference type="EMBL" id="DAE05783.1"/>
    </source>
</evidence>
<dbReference type="InterPro" id="IPR001387">
    <property type="entry name" value="Cro/C1-type_HTH"/>
</dbReference>
<organism evidence="2">
    <name type="scientific">Siphoviridae sp. ctrEg9</name>
    <dbReference type="NCBI Taxonomy" id="2825688"/>
    <lineage>
        <taxon>Viruses</taxon>
        <taxon>Duplodnaviria</taxon>
        <taxon>Heunggongvirae</taxon>
        <taxon>Uroviricota</taxon>
        <taxon>Caudoviricetes</taxon>
    </lineage>
</organism>
<protein>
    <recommendedName>
        <fullName evidence="1">HTH cro/C1-type domain-containing protein</fullName>
    </recommendedName>
</protein>
<accession>A0A8S5PF23</accession>
<evidence type="ECO:0000259" key="1">
    <source>
        <dbReference type="PROSITE" id="PS50943"/>
    </source>
</evidence>
<dbReference type="Gene3D" id="1.10.260.40">
    <property type="entry name" value="lambda repressor-like DNA-binding domains"/>
    <property type="match status" value="1"/>
</dbReference>
<dbReference type="EMBL" id="BK015417">
    <property type="protein sequence ID" value="DAE05783.1"/>
    <property type="molecule type" value="Genomic_DNA"/>
</dbReference>
<dbReference type="SUPFAM" id="SSF47413">
    <property type="entry name" value="lambda repressor-like DNA-binding domains"/>
    <property type="match status" value="1"/>
</dbReference>
<proteinExistence type="predicted"/>
<feature type="domain" description="HTH cro/C1-type" evidence="1">
    <location>
        <begin position="15"/>
        <end position="50"/>
    </location>
</feature>